<gene>
    <name evidence="2" type="ORF">LTRI10_LOCUS6838</name>
</gene>
<feature type="compositionally biased region" description="Basic and acidic residues" evidence="1">
    <location>
        <begin position="92"/>
        <end position="102"/>
    </location>
</feature>
<evidence type="ECO:0000313" key="3">
    <source>
        <dbReference type="Proteomes" id="UP001497516"/>
    </source>
</evidence>
<evidence type="ECO:0000256" key="1">
    <source>
        <dbReference type="SAM" id="MobiDB-lite"/>
    </source>
</evidence>
<accession>A0AAV2CU21</accession>
<feature type="compositionally biased region" description="Polar residues" evidence="1">
    <location>
        <begin position="16"/>
        <end position="31"/>
    </location>
</feature>
<protein>
    <submittedName>
        <fullName evidence="2">Uncharacterized protein</fullName>
    </submittedName>
</protein>
<keyword evidence="3" id="KW-1185">Reference proteome</keyword>
<dbReference type="EMBL" id="OZ034814">
    <property type="protein sequence ID" value="CAL1359345.1"/>
    <property type="molecule type" value="Genomic_DNA"/>
</dbReference>
<organism evidence="2 3">
    <name type="scientific">Linum trigynum</name>
    <dbReference type="NCBI Taxonomy" id="586398"/>
    <lineage>
        <taxon>Eukaryota</taxon>
        <taxon>Viridiplantae</taxon>
        <taxon>Streptophyta</taxon>
        <taxon>Embryophyta</taxon>
        <taxon>Tracheophyta</taxon>
        <taxon>Spermatophyta</taxon>
        <taxon>Magnoliopsida</taxon>
        <taxon>eudicotyledons</taxon>
        <taxon>Gunneridae</taxon>
        <taxon>Pentapetalae</taxon>
        <taxon>rosids</taxon>
        <taxon>fabids</taxon>
        <taxon>Malpighiales</taxon>
        <taxon>Linaceae</taxon>
        <taxon>Linum</taxon>
    </lineage>
</organism>
<dbReference type="Proteomes" id="UP001497516">
    <property type="component" value="Chromosome 10"/>
</dbReference>
<feature type="compositionally biased region" description="Basic and acidic residues" evidence="1">
    <location>
        <begin position="110"/>
        <end position="127"/>
    </location>
</feature>
<evidence type="ECO:0000313" key="2">
    <source>
        <dbReference type="EMBL" id="CAL1359345.1"/>
    </source>
</evidence>
<name>A0AAV2CU21_9ROSI</name>
<dbReference type="AlphaFoldDB" id="A0AAV2CU21"/>
<feature type="compositionally biased region" description="Polar residues" evidence="1">
    <location>
        <begin position="137"/>
        <end position="155"/>
    </location>
</feature>
<sequence length="155" mass="16706">MRKDNQKATPEPIKQATRTPVSQGGTSNANQRQKEVANPPTKAASPTATLKQAKHNGSKSTPETSKKGSSKWPSLDANTSHQPKMKKMTTGNDERVFPKEIPKIPGGEIGKPRKIEFGPRQEGRRPLPENANALGDTVTSSVPGEQGTAMTVNQR</sequence>
<feature type="region of interest" description="Disordered" evidence="1">
    <location>
        <begin position="1"/>
        <end position="155"/>
    </location>
</feature>
<reference evidence="2 3" key="1">
    <citation type="submission" date="2024-04" db="EMBL/GenBank/DDBJ databases">
        <authorList>
            <person name="Fracassetti M."/>
        </authorList>
    </citation>
    <scope>NUCLEOTIDE SEQUENCE [LARGE SCALE GENOMIC DNA]</scope>
</reference>
<proteinExistence type="predicted"/>